<dbReference type="PANTHER" id="PTHR48106:SF13">
    <property type="entry name" value="QUINONE OXIDOREDUCTASE-RELATED"/>
    <property type="match status" value="1"/>
</dbReference>
<dbReference type="InterPro" id="IPR020843">
    <property type="entry name" value="ER"/>
</dbReference>
<protein>
    <submittedName>
        <fullName evidence="4">NADPH2:quinone reductase</fullName>
        <ecNumber evidence="4">1.6.5.5</ecNumber>
    </submittedName>
</protein>
<sequence>MSGRMRAAVVRRTGGPEVFRVEDVPEAVAGPGESLVDVVFAGVNYEDLDLRSGHHPHSLPAVLGVDAVGRRRFDGHRVAVLLRQGGGYAQVVAATDAHTVELPDEVDDQQAAALLEQGATGYGALVLAGRLQRGESVAVSAAAGGVGHLTIQLARSLGAGTVVGLASTPEKRKLVQTLGADVALDPADPQLAERLREATGGGVDLFVDSVGGAVLRSAMRGLRPFGRLVCIGWRDEPDEVSTEHLAELSVGCVGFWMRHVVADRRLLRTITDQLFALAGRRELVARIDRIVALDEVGAAHAAMAARDTSGKVLIDVNREVGLLS</sequence>
<keyword evidence="2 4" id="KW-0560">Oxidoreductase</keyword>
<dbReference type="Proteomes" id="UP000578819">
    <property type="component" value="Unassembled WGS sequence"/>
</dbReference>
<dbReference type="InterPro" id="IPR036291">
    <property type="entry name" value="NAD(P)-bd_dom_sf"/>
</dbReference>
<dbReference type="EMBL" id="JACHJW010000001">
    <property type="protein sequence ID" value="MBB4962467.1"/>
    <property type="molecule type" value="Genomic_DNA"/>
</dbReference>
<keyword evidence="5" id="KW-1185">Reference proteome</keyword>
<dbReference type="Pfam" id="PF00107">
    <property type="entry name" value="ADH_zinc_N"/>
    <property type="match status" value="1"/>
</dbReference>
<dbReference type="GO" id="GO:0035925">
    <property type="term" value="F:mRNA 3'-UTR AU-rich region binding"/>
    <property type="evidence" value="ECO:0007669"/>
    <property type="project" value="TreeGrafter"/>
</dbReference>
<dbReference type="InterPro" id="IPR011032">
    <property type="entry name" value="GroES-like_sf"/>
</dbReference>
<keyword evidence="1" id="KW-0521">NADP</keyword>
<gene>
    <name evidence="4" type="ORF">FHR38_006200</name>
</gene>
<feature type="domain" description="Enoyl reductase (ER)" evidence="3">
    <location>
        <begin position="14"/>
        <end position="314"/>
    </location>
</feature>
<dbReference type="EC" id="1.6.5.5" evidence="4"/>
<dbReference type="AlphaFoldDB" id="A0A7W7SWV8"/>
<dbReference type="SUPFAM" id="SSF50129">
    <property type="entry name" value="GroES-like"/>
    <property type="match status" value="1"/>
</dbReference>
<dbReference type="GO" id="GO:0003960">
    <property type="term" value="F:quinone reductase (NADPH) activity"/>
    <property type="evidence" value="ECO:0007669"/>
    <property type="project" value="UniProtKB-EC"/>
</dbReference>
<dbReference type="GO" id="GO:0005829">
    <property type="term" value="C:cytosol"/>
    <property type="evidence" value="ECO:0007669"/>
    <property type="project" value="TreeGrafter"/>
</dbReference>
<dbReference type="SMART" id="SM00829">
    <property type="entry name" value="PKS_ER"/>
    <property type="match status" value="1"/>
</dbReference>
<organism evidence="4 5">
    <name type="scientific">Micromonospora polyrhachis</name>
    <dbReference type="NCBI Taxonomy" id="1282883"/>
    <lineage>
        <taxon>Bacteria</taxon>
        <taxon>Bacillati</taxon>
        <taxon>Actinomycetota</taxon>
        <taxon>Actinomycetes</taxon>
        <taxon>Micromonosporales</taxon>
        <taxon>Micromonosporaceae</taxon>
        <taxon>Micromonospora</taxon>
    </lineage>
</organism>
<proteinExistence type="predicted"/>
<dbReference type="PANTHER" id="PTHR48106">
    <property type="entry name" value="QUINONE OXIDOREDUCTASE PIG3-RELATED"/>
    <property type="match status" value="1"/>
</dbReference>
<dbReference type="Gene3D" id="3.40.50.720">
    <property type="entry name" value="NAD(P)-binding Rossmann-like Domain"/>
    <property type="match status" value="1"/>
</dbReference>
<comment type="caution">
    <text evidence="4">The sequence shown here is derived from an EMBL/GenBank/DDBJ whole genome shotgun (WGS) entry which is preliminary data.</text>
</comment>
<dbReference type="SUPFAM" id="SSF51735">
    <property type="entry name" value="NAD(P)-binding Rossmann-fold domains"/>
    <property type="match status" value="1"/>
</dbReference>
<evidence type="ECO:0000256" key="2">
    <source>
        <dbReference type="ARBA" id="ARBA00023002"/>
    </source>
</evidence>
<evidence type="ECO:0000256" key="1">
    <source>
        <dbReference type="ARBA" id="ARBA00022857"/>
    </source>
</evidence>
<reference evidence="4 5" key="1">
    <citation type="submission" date="2020-08" db="EMBL/GenBank/DDBJ databases">
        <title>Sequencing the genomes of 1000 actinobacteria strains.</title>
        <authorList>
            <person name="Klenk H.-P."/>
        </authorList>
    </citation>
    <scope>NUCLEOTIDE SEQUENCE [LARGE SCALE GENOMIC DNA]</scope>
    <source>
        <strain evidence="4 5">DSM 45886</strain>
    </source>
</reference>
<dbReference type="Gene3D" id="3.90.180.10">
    <property type="entry name" value="Medium-chain alcohol dehydrogenases, catalytic domain"/>
    <property type="match status" value="1"/>
</dbReference>
<accession>A0A7W7SWV8</accession>
<evidence type="ECO:0000313" key="5">
    <source>
        <dbReference type="Proteomes" id="UP000578819"/>
    </source>
</evidence>
<evidence type="ECO:0000313" key="4">
    <source>
        <dbReference type="EMBL" id="MBB4962467.1"/>
    </source>
</evidence>
<dbReference type="GO" id="GO:0070402">
    <property type="term" value="F:NADPH binding"/>
    <property type="evidence" value="ECO:0007669"/>
    <property type="project" value="TreeGrafter"/>
</dbReference>
<name>A0A7W7SWV8_9ACTN</name>
<dbReference type="InterPro" id="IPR013149">
    <property type="entry name" value="ADH-like_C"/>
</dbReference>
<evidence type="ECO:0000259" key="3">
    <source>
        <dbReference type="SMART" id="SM00829"/>
    </source>
</evidence>